<dbReference type="RefSeq" id="WP_012935506.1">
    <property type="nucleotide sequence ID" value="NC_013739.1"/>
</dbReference>
<proteinExistence type="predicted"/>
<accession>D3F4J8</accession>
<dbReference type="AlphaFoldDB" id="D3F4J8"/>
<dbReference type="InterPro" id="IPR036866">
    <property type="entry name" value="RibonucZ/Hydroxyglut_hydro"/>
</dbReference>
<gene>
    <name evidence="2" type="ordered locus">Cwoe_4038</name>
</gene>
<dbReference type="InterPro" id="IPR052159">
    <property type="entry name" value="Competence_DNA_uptake"/>
</dbReference>
<evidence type="ECO:0000313" key="3">
    <source>
        <dbReference type="Proteomes" id="UP000008229"/>
    </source>
</evidence>
<dbReference type="KEGG" id="cwo:Cwoe_4038"/>
<dbReference type="eggNOG" id="COG1234">
    <property type="taxonomic scope" value="Bacteria"/>
</dbReference>
<dbReference type="Proteomes" id="UP000008229">
    <property type="component" value="Chromosome"/>
</dbReference>
<protein>
    <recommendedName>
        <fullName evidence="4">Metallo-beta-lactamase domain-containing protein</fullName>
    </recommendedName>
</protein>
<dbReference type="SUPFAM" id="SSF56281">
    <property type="entry name" value="Metallo-hydrolase/oxidoreductase"/>
    <property type="match status" value="1"/>
</dbReference>
<dbReference type="Gene3D" id="3.60.15.10">
    <property type="entry name" value="Ribonuclease Z/Hydroxyacylglutathione hydrolase-like"/>
    <property type="match status" value="2"/>
</dbReference>
<dbReference type="eggNOG" id="COG2333">
    <property type="taxonomic scope" value="Bacteria"/>
</dbReference>
<dbReference type="HOGENOM" id="CLU_037417_0_0_11"/>
<name>D3F4J8_CONWI</name>
<feature type="compositionally biased region" description="Gly residues" evidence="1">
    <location>
        <begin position="125"/>
        <end position="150"/>
    </location>
</feature>
<evidence type="ECO:0008006" key="4">
    <source>
        <dbReference type="Google" id="ProtNLM"/>
    </source>
</evidence>
<dbReference type="STRING" id="469383.Cwoe_4038"/>
<dbReference type="OrthoDB" id="7177610at2"/>
<organism evidence="2 3">
    <name type="scientific">Conexibacter woesei (strain DSM 14684 / CCUG 47730 / CIP 108061 / JCM 11494 / NBRC 100937 / ID131577)</name>
    <dbReference type="NCBI Taxonomy" id="469383"/>
    <lineage>
        <taxon>Bacteria</taxon>
        <taxon>Bacillati</taxon>
        <taxon>Actinomycetota</taxon>
        <taxon>Thermoleophilia</taxon>
        <taxon>Solirubrobacterales</taxon>
        <taxon>Conexibacteraceae</taxon>
        <taxon>Conexibacter</taxon>
    </lineage>
</organism>
<dbReference type="PANTHER" id="PTHR30619">
    <property type="entry name" value="DNA INTERNALIZATION/COMPETENCE PROTEIN COMEC/REC2"/>
    <property type="match status" value="1"/>
</dbReference>
<reference evidence="3" key="2">
    <citation type="submission" date="2010-01" db="EMBL/GenBank/DDBJ databases">
        <title>The complete genome of Conexibacter woesei DSM 14684.</title>
        <authorList>
            <consortium name="US DOE Joint Genome Institute (JGI-PGF)"/>
            <person name="Lucas S."/>
            <person name="Copeland A."/>
            <person name="Lapidus A."/>
            <person name="Glavina del Rio T."/>
            <person name="Dalin E."/>
            <person name="Tice H."/>
            <person name="Bruce D."/>
            <person name="Goodwin L."/>
            <person name="Pitluck S."/>
            <person name="Kyrpides N."/>
            <person name="Mavromatis K."/>
            <person name="Ivanova N."/>
            <person name="Mikhailova N."/>
            <person name="Chertkov O."/>
            <person name="Brettin T."/>
            <person name="Detter J.C."/>
            <person name="Han C."/>
            <person name="Larimer F."/>
            <person name="Land M."/>
            <person name="Hauser L."/>
            <person name="Markowitz V."/>
            <person name="Cheng J.-F."/>
            <person name="Hugenholtz P."/>
            <person name="Woyke T."/>
            <person name="Wu D."/>
            <person name="Pukall R."/>
            <person name="Steenblock K."/>
            <person name="Schneider S."/>
            <person name="Klenk H.-P."/>
            <person name="Eisen J.A."/>
        </authorList>
    </citation>
    <scope>NUCLEOTIDE SEQUENCE [LARGE SCALE GENOMIC DNA]</scope>
    <source>
        <strain evidence="3">DSM 14684 / CIP 108061 / JCM 11494 / NBRC 100937 / ID131577</strain>
    </source>
</reference>
<reference evidence="2 3" key="1">
    <citation type="journal article" date="2010" name="Stand. Genomic Sci.">
        <title>Complete genome sequence of Conexibacter woesei type strain (ID131577).</title>
        <authorList>
            <person name="Pukall R."/>
            <person name="Lapidus A."/>
            <person name="Glavina Del Rio T."/>
            <person name="Copeland A."/>
            <person name="Tice H."/>
            <person name="Cheng J.-F."/>
            <person name="Lucas S."/>
            <person name="Chen F."/>
            <person name="Nolan M."/>
            <person name="Bruce D."/>
            <person name="Goodwin L."/>
            <person name="Pitluck S."/>
            <person name="Mavromatis K."/>
            <person name="Ivanova N."/>
            <person name="Ovchinnikova G."/>
            <person name="Pati A."/>
            <person name="Chen A."/>
            <person name="Palaniappan K."/>
            <person name="Land M."/>
            <person name="Hauser L."/>
            <person name="Chang Y.-J."/>
            <person name="Jeffries C.D."/>
            <person name="Chain P."/>
            <person name="Meincke L."/>
            <person name="Sims D."/>
            <person name="Brettin T."/>
            <person name="Detter J.C."/>
            <person name="Rohde M."/>
            <person name="Goeker M."/>
            <person name="Bristow J."/>
            <person name="Eisen J.A."/>
            <person name="Markowitz V."/>
            <person name="Kyrpides N.C."/>
            <person name="Klenk H.-P."/>
            <person name="Hugenholtz P."/>
        </authorList>
    </citation>
    <scope>NUCLEOTIDE SEQUENCE [LARGE SCALE GENOMIC DNA]</scope>
    <source>
        <strain evidence="3">DSM 14684 / CIP 108061 / JCM 11494 / NBRC 100937 / ID131577</strain>
    </source>
</reference>
<evidence type="ECO:0000256" key="1">
    <source>
        <dbReference type="SAM" id="MobiDB-lite"/>
    </source>
</evidence>
<dbReference type="EMBL" id="CP001854">
    <property type="protein sequence ID" value="ADB52455.1"/>
    <property type="molecule type" value="Genomic_DNA"/>
</dbReference>
<keyword evidence="3" id="KW-1185">Reference proteome</keyword>
<sequence length="468" mass="49223">MAAPAPDRVAVRAHVLGFGEGIVLSFGYPQPLDDGRDERHVLIDFGSTHWPSGPRRTFREIAESVAERVRGRLDAIVVTHRHKDHIAGFADDAAGELIAGLRPSIVLRPWTEEPGLAADAPGPPGGHGNGARADGGIGAGARAADGGGGDAAAVGDADAPGDRSRRFASGLAEAQVFAERLVAGVDGARGLRGTLGAMAAGQVPNAAAIARIDAIADDAPLDARYLHAGQPSGLDDVLPGVRVSVLGPPTPEQWPRVTGQKADDPEYWIAWRQLAGEMLDQLAPAAAAGGGVAAAPAQVPPGRARWLVERMRDHETHSLLRIVRTLDDALNNTSLVLLFEVGRRRLLFPGDAQIENWSWSLEGPEAARLDPQLAGVDFYKVGHHGSRNATPRSLVAKWQGRAEPLTSLMSTLPGVHGRGANAVPRTTLVAALEELGPLHRTDVLGADRRFVDLSAATSDRRPFAIDGA</sequence>
<evidence type="ECO:0000313" key="2">
    <source>
        <dbReference type="EMBL" id="ADB52455.1"/>
    </source>
</evidence>
<dbReference type="PANTHER" id="PTHR30619:SF1">
    <property type="entry name" value="RECOMBINATION PROTEIN 2"/>
    <property type="match status" value="1"/>
</dbReference>
<feature type="region of interest" description="Disordered" evidence="1">
    <location>
        <begin position="122"/>
        <end position="159"/>
    </location>
</feature>